<keyword evidence="2" id="KW-1185">Reference proteome</keyword>
<name>A0A481W5U3_9CAUD</name>
<evidence type="ECO:0000313" key="2">
    <source>
        <dbReference type="Proteomes" id="UP000294134"/>
    </source>
</evidence>
<accession>A0A481W5U3</accession>
<evidence type="ECO:0000313" key="1">
    <source>
        <dbReference type="EMBL" id="QBJ02875.1"/>
    </source>
</evidence>
<reference evidence="1 2" key="1">
    <citation type="submission" date="2019-02" db="EMBL/GenBank/DDBJ databases">
        <authorList>
            <person name="Frampton R.A."/>
            <person name="Wojtus J.K."/>
            <person name="Fineran P.C."/>
            <person name="Hendrickson H.L."/>
        </authorList>
    </citation>
    <scope>NUCLEOTIDE SEQUENCE [LARGE SCALE GENOMIC DNA]</scope>
</reference>
<protein>
    <submittedName>
        <fullName evidence="1">Uncharacterized protein</fullName>
    </submittedName>
</protein>
<organism evidence="1 2">
    <name type="scientific">Pseudomonas phage Psa21</name>
    <dbReference type="NCBI Taxonomy" id="2530023"/>
    <lineage>
        <taxon>Viruses</taxon>
        <taxon>Duplodnaviria</taxon>
        <taxon>Heunggongvirae</taxon>
        <taxon>Uroviricota</taxon>
        <taxon>Caudoviricetes</taxon>
        <taxon>Chimalliviridae</taxon>
        <taxon>Tepukevirus</taxon>
        <taxon>Tepukevirus Psa21</taxon>
    </lineage>
</organism>
<dbReference type="EMBL" id="MK552327">
    <property type="protein sequence ID" value="QBJ02875.1"/>
    <property type="molecule type" value="Genomic_DNA"/>
</dbReference>
<sequence>MHSSTALTLAAIVLVLFLAYRTWSSLIPAAAGGLNEWIDQDFPEIVHTPKPTWLTGFRYKRHGIDAIAKLDVPICLEYEQSGNLGRFSIVDSFARATVATDGNDRSHKKDLVAYNCGLDLVQYTGGQIAVSVVYNRICITEVEPIIEESACE</sequence>
<gene>
    <name evidence="1" type="ORF">PSA21_349</name>
</gene>
<dbReference type="Proteomes" id="UP000294134">
    <property type="component" value="Segment"/>
</dbReference>
<proteinExistence type="predicted"/>